<sequence length="388" mass="44132">MCQMQGQMAIANCDECDFFVYLNQPDCQCVCWRVRRSVEFWAWAEPKLLQLVHWVRKEPPSWLDRSFAYVPFDFSKIDVRPVVFPFSLTGRRVLEDVKRFPFFHAFASLMSETGCVTLRGGKGNEVLRSDVVRLLFDEVTVRDDASVVVGVKAVCHLETLVSFSWWNSLTDELDDVDSDMSTQVDVVVHIPDNWETPSVSVECTLPPKKVMHCNVEFHCQDFFLSLKNVQPILSHDVTVQSTPRSRRSPSVRPGELSQKILLSLSPSRKAEEDEECFFRGVTLEEMMEVVEHSEECVGVRVLSTPVGAPLAFNKFTTVVDEDSYTLIFAPQSVFRLLITGEKGERCKGRRGSFPRRSRITKGRKGRSMSTACRLSGTPSCLLRALREN</sequence>
<accession>A0A7G2CDS1</accession>
<keyword evidence="2" id="KW-1185">Reference proteome</keyword>
<proteinExistence type="predicted"/>
<dbReference type="InterPro" id="IPR011604">
    <property type="entry name" value="PDDEXK-like_dom_sf"/>
</dbReference>
<reference evidence="1 2" key="1">
    <citation type="submission" date="2020-08" db="EMBL/GenBank/DDBJ databases">
        <authorList>
            <person name="Newling K."/>
            <person name="Davey J."/>
            <person name="Forrester S."/>
        </authorList>
    </citation>
    <scope>NUCLEOTIDE SEQUENCE [LARGE SCALE GENOMIC DNA]</scope>
    <source>
        <strain evidence="2">Crithidia deanei Carvalho (ATCC PRA-265)</strain>
    </source>
</reference>
<dbReference type="VEuPathDB" id="TriTrypDB:ADEAN_000374300"/>
<dbReference type="GO" id="GO:0006281">
    <property type="term" value="P:DNA repair"/>
    <property type="evidence" value="ECO:0007669"/>
    <property type="project" value="UniProtKB-ARBA"/>
</dbReference>
<dbReference type="Gene3D" id="3.90.320.10">
    <property type="match status" value="1"/>
</dbReference>
<evidence type="ECO:0000313" key="2">
    <source>
        <dbReference type="Proteomes" id="UP000515908"/>
    </source>
</evidence>
<organism evidence="1 2">
    <name type="scientific">Angomonas deanei</name>
    <dbReference type="NCBI Taxonomy" id="59799"/>
    <lineage>
        <taxon>Eukaryota</taxon>
        <taxon>Discoba</taxon>
        <taxon>Euglenozoa</taxon>
        <taxon>Kinetoplastea</taxon>
        <taxon>Metakinetoplastina</taxon>
        <taxon>Trypanosomatida</taxon>
        <taxon>Trypanosomatidae</taxon>
        <taxon>Strigomonadinae</taxon>
        <taxon>Angomonas</taxon>
    </lineage>
</organism>
<evidence type="ECO:0000313" key="1">
    <source>
        <dbReference type="EMBL" id="CAD2216282.1"/>
    </source>
</evidence>
<gene>
    <name evidence="1" type="ORF">ADEAN_000374300</name>
</gene>
<name>A0A7G2CDS1_9TRYP</name>
<dbReference type="EMBL" id="LR877150">
    <property type="protein sequence ID" value="CAD2216282.1"/>
    <property type="molecule type" value="Genomic_DNA"/>
</dbReference>
<dbReference type="AlphaFoldDB" id="A0A7G2CDS1"/>
<dbReference type="SUPFAM" id="SSF52980">
    <property type="entry name" value="Restriction endonuclease-like"/>
    <property type="match status" value="1"/>
</dbReference>
<dbReference type="InterPro" id="IPR011335">
    <property type="entry name" value="Restrct_endonuc-II-like"/>
</dbReference>
<dbReference type="Proteomes" id="UP000515908">
    <property type="component" value="Chromosome 06"/>
</dbReference>
<protein>
    <submittedName>
        <fullName evidence="1">Uncharacterized protein</fullName>
    </submittedName>
</protein>